<proteinExistence type="predicted"/>
<feature type="domain" description="Ran-GTPase activating protein 1 C-terminal" evidence="5">
    <location>
        <begin position="399"/>
        <end position="569"/>
    </location>
</feature>
<dbReference type="Proteomes" id="UP000614350">
    <property type="component" value="Unassembled WGS sequence"/>
</dbReference>
<organism evidence="6 7">
    <name type="scientific">Vespula vulgaris</name>
    <name type="common">Yellow jacket</name>
    <name type="synonym">Wasp</name>
    <dbReference type="NCBI Taxonomy" id="7454"/>
    <lineage>
        <taxon>Eukaryota</taxon>
        <taxon>Metazoa</taxon>
        <taxon>Ecdysozoa</taxon>
        <taxon>Arthropoda</taxon>
        <taxon>Hexapoda</taxon>
        <taxon>Insecta</taxon>
        <taxon>Pterygota</taxon>
        <taxon>Neoptera</taxon>
        <taxon>Endopterygota</taxon>
        <taxon>Hymenoptera</taxon>
        <taxon>Apocrita</taxon>
        <taxon>Aculeata</taxon>
        <taxon>Vespoidea</taxon>
        <taxon>Vespidae</taxon>
        <taxon>Vespinae</taxon>
        <taxon>Vespula</taxon>
    </lineage>
</organism>
<dbReference type="InterPro" id="IPR001611">
    <property type="entry name" value="Leu-rich_rpt"/>
</dbReference>
<dbReference type="Pfam" id="PF07834">
    <property type="entry name" value="RanGAP1_C"/>
    <property type="match status" value="1"/>
</dbReference>
<feature type="compositionally biased region" description="Polar residues" evidence="4">
    <location>
        <begin position="1443"/>
        <end position="1458"/>
    </location>
</feature>
<dbReference type="InterPro" id="IPR032675">
    <property type="entry name" value="LRR_dom_sf"/>
</dbReference>
<accession>A0A834N661</accession>
<feature type="region of interest" description="Disordered" evidence="4">
    <location>
        <begin position="1054"/>
        <end position="1185"/>
    </location>
</feature>
<feature type="region of interest" description="Disordered" evidence="4">
    <location>
        <begin position="1248"/>
        <end position="1291"/>
    </location>
</feature>
<dbReference type="GO" id="GO:0048471">
    <property type="term" value="C:perinuclear region of cytoplasm"/>
    <property type="evidence" value="ECO:0007669"/>
    <property type="project" value="TreeGrafter"/>
</dbReference>
<comment type="caution">
    <text evidence="6">The sequence shown here is derived from an EMBL/GenBank/DDBJ whole genome shotgun (WGS) entry which is preliminary data.</text>
</comment>
<dbReference type="SUPFAM" id="SSF52047">
    <property type="entry name" value="RNI-like"/>
    <property type="match status" value="1"/>
</dbReference>
<feature type="region of interest" description="Disordered" evidence="4">
    <location>
        <begin position="356"/>
        <end position="402"/>
    </location>
</feature>
<feature type="region of interest" description="Disordered" evidence="4">
    <location>
        <begin position="653"/>
        <end position="685"/>
    </location>
</feature>
<feature type="compositionally biased region" description="Basic residues" evidence="4">
    <location>
        <begin position="1092"/>
        <end position="1102"/>
    </location>
</feature>
<evidence type="ECO:0000313" key="6">
    <source>
        <dbReference type="EMBL" id="KAF7396439.1"/>
    </source>
</evidence>
<dbReference type="GO" id="GO:0005829">
    <property type="term" value="C:cytosol"/>
    <property type="evidence" value="ECO:0007669"/>
    <property type="project" value="TreeGrafter"/>
</dbReference>
<feature type="compositionally biased region" description="Low complexity" evidence="4">
    <location>
        <begin position="1032"/>
        <end position="1047"/>
    </location>
</feature>
<feature type="region of interest" description="Disordered" evidence="4">
    <location>
        <begin position="1440"/>
        <end position="1461"/>
    </location>
</feature>
<feature type="region of interest" description="Disordered" evidence="4">
    <location>
        <begin position="591"/>
        <end position="629"/>
    </location>
</feature>
<feature type="compositionally biased region" description="Polar residues" evidence="4">
    <location>
        <begin position="1505"/>
        <end position="1534"/>
    </location>
</feature>
<dbReference type="EMBL" id="JACSEA010000007">
    <property type="protein sequence ID" value="KAF7396439.1"/>
    <property type="molecule type" value="Genomic_DNA"/>
</dbReference>
<feature type="compositionally biased region" description="Polar residues" evidence="4">
    <location>
        <begin position="1103"/>
        <end position="1125"/>
    </location>
</feature>
<dbReference type="CDD" id="cd00116">
    <property type="entry name" value="LRR_RI"/>
    <property type="match status" value="1"/>
</dbReference>
<keyword evidence="7" id="KW-1185">Reference proteome</keyword>
<feature type="compositionally biased region" description="Basic and acidic residues" evidence="4">
    <location>
        <begin position="1490"/>
        <end position="1500"/>
    </location>
</feature>
<evidence type="ECO:0000256" key="1">
    <source>
        <dbReference type="ARBA" id="ARBA00022468"/>
    </source>
</evidence>
<dbReference type="Gene3D" id="1.25.40.200">
    <property type="entry name" value="Ran-GTPase activating protein 1, C-terminal domain"/>
    <property type="match status" value="1"/>
</dbReference>
<dbReference type="GO" id="GO:0005096">
    <property type="term" value="F:GTPase activator activity"/>
    <property type="evidence" value="ECO:0007669"/>
    <property type="project" value="UniProtKB-KW"/>
</dbReference>
<dbReference type="GO" id="GO:0005634">
    <property type="term" value="C:nucleus"/>
    <property type="evidence" value="ECO:0007669"/>
    <property type="project" value="TreeGrafter"/>
</dbReference>
<protein>
    <recommendedName>
        <fullName evidence="5">Ran-GTPase activating protein 1 C-terminal domain-containing protein</fullName>
    </recommendedName>
</protein>
<feature type="compositionally biased region" description="Basic and acidic residues" evidence="4">
    <location>
        <begin position="1067"/>
        <end position="1077"/>
    </location>
</feature>
<keyword evidence="3" id="KW-0677">Repeat</keyword>
<dbReference type="GO" id="GO:0031267">
    <property type="term" value="F:small GTPase binding"/>
    <property type="evidence" value="ECO:0007669"/>
    <property type="project" value="TreeGrafter"/>
</dbReference>
<dbReference type="GO" id="GO:0007165">
    <property type="term" value="P:signal transduction"/>
    <property type="evidence" value="ECO:0007669"/>
    <property type="project" value="InterPro"/>
</dbReference>
<feature type="compositionally biased region" description="Polar residues" evidence="4">
    <location>
        <begin position="1163"/>
        <end position="1185"/>
    </location>
</feature>
<dbReference type="GO" id="GO:0006913">
    <property type="term" value="P:nucleocytoplasmic transport"/>
    <property type="evidence" value="ECO:0007669"/>
    <property type="project" value="TreeGrafter"/>
</dbReference>
<dbReference type="PANTHER" id="PTHR24113:SF12">
    <property type="entry name" value="RAN GTPASE-ACTIVATING PROTEIN 1"/>
    <property type="match status" value="1"/>
</dbReference>
<dbReference type="SMART" id="SM00368">
    <property type="entry name" value="LRR_RI"/>
    <property type="match status" value="9"/>
</dbReference>
<feature type="region of interest" description="Disordered" evidence="4">
    <location>
        <begin position="1483"/>
        <end position="1534"/>
    </location>
</feature>
<feature type="compositionally biased region" description="Basic and acidic residues" evidence="4">
    <location>
        <begin position="997"/>
        <end position="1008"/>
    </location>
</feature>
<dbReference type="Gene3D" id="3.80.10.10">
    <property type="entry name" value="Ribonuclease Inhibitor"/>
    <property type="match status" value="1"/>
</dbReference>
<dbReference type="PANTHER" id="PTHR24113">
    <property type="entry name" value="RAN GTPASE-ACTIVATING PROTEIN 1"/>
    <property type="match status" value="1"/>
</dbReference>
<evidence type="ECO:0000256" key="3">
    <source>
        <dbReference type="ARBA" id="ARBA00022737"/>
    </source>
</evidence>
<evidence type="ECO:0000313" key="7">
    <source>
        <dbReference type="Proteomes" id="UP000614350"/>
    </source>
</evidence>
<dbReference type="SUPFAM" id="SSF69099">
    <property type="entry name" value="Ran-GTPase activating protein 1 (RanGAP1), C-terminal domain"/>
    <property type="match status" value="1"/>
</dbReference>
<feature type="compositionally biased region" description="Acidic residues" evidence="4">
    <location>
        <begin position="360"/>
        <end position="402"/>
    </location>
</feature>
<dbReference type="InterPro" id="IPR036720">
    <property type="entry name" value="RanGAP1_C_sf"/>
</dbReference>
<feature type="compositionally biased region" description="Polar residues" evidence="4">
    <location>
        <begin position="1010"/>
        <end position="1019"/>
    </location>
</feature>
<evidence type="ECO:0000256" key="4">
    <source>
        <dbReference type="SAM" id="MobiDB-lite"/>
    </source>
</evidence>
<gene>
    <name evidence="6" type="ORF">HZH66_007301</name>
</gene>
<feature type="region of interest" description="Disordered" evidence="4">
    <location>
        <begin position="975"/>
        <end position="1019"/>
    </location>
</feature>
<keyword evidence="2" id="KW-0433">Leucine-rich repeat</keyword>
<evidence type="ECO:0000259" key="5">
    <source>
        <dbReference type="Pfam" id="PF07834"/>
    </source>
</evidence>
<feature type="compositionally biased region" description="Basic and acidic residues" evidence="4">
    <location>
        <begin position="734"/>
        <end position="750"/>
    </location>
</feature>
<sequence>MSSFNLSELKDVLKDNTEKTGVSFAGKFLKLDSEKDAIEVVKAIEECPCLEFFNLEGNTLGPLAAKAIAEALKKNGAALKRALWKDMFTSRSKEEIPKALEYLGASLSTAGAQLTELELSDNAFGPIGIKGLADFLTSSTCYSLRELHLNNNGLGIFGGKMLAKALLDCCQNSSRDGTQLALKVFDVGRNRLENEGAEALASVFKKLTTLEEVAMPQNSITHPGIIALAKGLSANPKLRVLNLNDNTVGPQGAQALANILPNFHALEHLNLGDCLLKTEGSLILAAALGIKGNHPSLMELNLSFNEIHTRAAAPIAQAMADKKQLTSLHLDGNSFGTDGRAILRKCLTNFERIDSLGTLSEDESDEDEEEGEDEEEDEDENEDEDEDEEEDEDEDEDVNEDYTNDNGAIIIKKIEKKVTVTDFLKSPTEEKLLLLQYENAQPFVEYVKDLVKDSDTQSEFKFTEEFIKMIMNVSALCGSGFFDVRIKAETLTDILYAELFAFAVKYNQITILNNSLLVNLGLIKSEDKTTGKIDWNLEGCFKALEKISQKEYFLQQTRDTLKLFLEKPVIISHAKVIDPFQDAKELLQEAEADETEEGRRVVTNSRCLPGSTRRRHKRDSVSERLTHGGSLQNLAQPIASEFDSSFAYLTSGSSHTYGSGKKKNKKYTGPSVSAREREGGSLPSNVNASHSLASLANLDLIFDNKKGFSEERTAYDWTNKEKSKSLDKSSSVSSKKEEKEKDKKDSKRDSVSGFYESESELREKKSSKGKYGTNEMLESDNPPPEYKSDYTVIDLSYVEVGAISERNVGSTISGVQQRPHPLDTEDEGIEMKIIEPRRQFIARATVDIAQTPVDTTIKFPICEHNGNNTNNSQGKGISSLCSMMPASWQIQNNAIELPRCTTQYAIMKDATSSGEKKSLDENGNAVQSYNAERKKRGKKHTQEPNVIVYNAESVVGHRNEDDIDSLLNFIESKESKGKKNKTGNPVRVKSSSGTKPRTREKDSKREQLSAKLQKSNSLEEISKTKLEDLTTEKSISSSGTSSISSQHSTINVALRRAKQRSTGDAAVDCRGDRRSWGTEEEPETEPDFLIVTKKKKTKKQRRSSSGSRAQNLSTAGSYLQNTRGFSNEYRAPLSPELRRKSASSMPPSDKSDSSDLDSVHSLPVTSNTSKHNLSKTATSSGGTPQASYADIARMATMNMSHNSVLNMPVMVPSMLNTASWPRVPPKTPSEPDKLPQDYYPSLDELQHSDRKPKQHGFAHSNHMHNVGLTFEKPPSPTLSKIKNSSDQKKAEAQEEAINKNMQVFKYVQDIEKMQRSLTQQEPKHMNLINCNPHSNETPNAIQPKLNNTAGCNPFDSENNNPNYANNNKDVTNVKVNNPRSRRSYSQSNQNIQNQQEELHYRKTGYQDENVKKIHNADSSVVYCETKVNVIGSIIDDNEAQKLKGSNNPKPTHETQSADVDSVKTHMKMDKMIKTVKEQSGKSGIVLSYNTKHDNQDDNGNKKTKSLMSTTTENEQPQKSIETQGSTKKNNTSSRPAVILLDETSDFMKGSDLPTELTFGFEINEQLLLSEDSVETPPANPTFPSLVQPLLNKPPPNFDRAPALYDKHVRYDKFPPNFHMQSPNAHVAQQPVHSVMVPSLTYIGYPTRFPPPMFSPPPPPPPPVIIEKYNHQPKEDFSMLYVAPEEDVNIQNYNHDKIVSFVGLAWDAVMRETAETGRIQYYSGQ</sequence>
<feature type="region of interest" description="Disordered" evidence="4">
    <location>
        <begin position="1332"/>
        <end position="1394"/>
    </location>
</feature>
<feature type="region of interest" description="Disordered" evidence="4">
    <location>
        <begin position="719"/>
        <end position="785"/>
    </location>
</feature>
<keyword evidence="1" id="KW-0343">GTPase activation</keyword>
<dbReference type="InterPro" id="IPR027038">
    <property type="entry name" value="RanGap"/>
</dbReference>
<feature type="region of interest" description="Disordered" evidence="4">
    <location>
        <begin position="1028"/>
        <end position="1047"/>
    </location>
</feature>
<reference evidence="6" key="1">
    <citation type="journal article" date="2020" name="G3 (Bethesda)">
        <title>High-Quality Assemblies for Three Invasive Social Wasps from the &lt;i&gt;Vespula&lt;/i&gt; Genus.</title>
        <authorList>
            <person name="Harrop T.W.R."/>
            <person name="Guhlin J."/>
            <person name="McLaughlin G.M."/>
            <person name="Permina E."/>
            <person name="Stockwell P."/>
            <person name="Gilligan J."/>
            <person name="Le Lec M.F."/>
            <person name="Gruber M.A.M."/>
            <person name="Quinn O."/>
            <person name="Lovegrove M."/>
            <person name="Duncan E.J."/>
            <person name="Remnant E.J."/>
            <person name="Van Eeckhoven J."/>
            <person name="Graham B."/>
            <person name="Knapp R.A."/>
            <person name="Langford K.W."/>
            <person name="Kronenberg Z."/>
            <person name="Press M.O."/>
            <person name="Eacker S.M."/>
            <person name="Wilson-Rankin E.E."/>
            <person name="Purcell J."/>
            <person name="Lester P.J."/>
            <person name="Dearden P.K."/>
        </authorList>
    </citation>
    <scope>NUCLEOTIDE SEQUENCE</scope>
    <source>
        <strain evidence="6">Marl-1</strain>
    </source>
</reference>
<feature type="compositionally biased region" description="Low complexity" evidence="4">
    <location>
        <begin position="1358"/>
        <end position="1394"/>
    </location>
</feature>
<dbReference type="Pfam" id="PF13516">
    <property type="entry name" value="LRR_6"/>
    <property type="match status" value="4"/>
</dbReference>
<evidence type="ECO:0000256" key="2">
    <source>
        <dbReference type="ARBA" id="ARBA00022614"/>
    </source>
</evidence>
<name>A0A834N661_VESVU</name>
<dbReference type="InterPro" id="IPR009109">
    <property type="entry name" value="Ran_GTPase_activating_1_C"/>
</dbReference>
<feature type="compositionally biased region" description="Polar residues" evidence="4">
    <location>
        <begin position="1332"/>
        <end position="1350"/>
    </location>
</feature>